<dbReference type="InterPro" id="IPR036048">
    <property type="entry name" value="Interleukin_8-like_sf"/>
</dbReference>
<reference evidence="4" key="3">
    <citation type="submission" date="2025-09" db="UniProtKB">
        <authorList>
            <consortium name="Ensembl"/>
        </authorList>
    </citation>
    <scope>IDENTIFICATION</scope>
</reference>
<reference evidence="4 5" key="1">
    <citation type="journal article" date="2011" name="Proc. Natl. Acad. Sci. U.S.A.">
        <title>Genetic diversity and population structure of the endangered marsupial Sarcophilus harrisii (Tasmanian devil).</title>
        <authorList>
            <person name="Miller W."/>
            <person name="Hayes V.M."/>
            <person name="Ratan A."/>
            <person name="Petersen D.C."/>
            <person name="Wittekindt N.E."/>
            <person name="Miller J."/>
            <person name="Walenz B."/>
            <person name="Knight J."/>
            <person name="Qi J."/>
            <person name="Zhao F."/>
            <person name="Wang Q."/>
            <person name="Bedoya-Reina O.C."/>
            <person name="Katiyar N."/>
            <person name="Tomsho L.P."/>
            <person name="Kasson L.M."/>
            <person name="Hardie R.A."/>
            <person name="Woodbridge P."/>
            <person name="Tindall E.A."/>
            <person name="Bertelsen M.F."/>
            <person name="Dixon D."/>
            <person name="Pyecroft S."/>
            <person name="Helgen K.M."/>
            <person name="Lesk A.M."/>
            <person name="Pringle T.H."/>
            <person name="Patterson N."/>
            <person name="Zhang Y."/>
            <person name="Kreiss A."/>
            <person name="Woods G.M."/>
            <person name="Jones M.E."/>
            <person name="Schuster S.C."/>
        </authorList>
    </citation>
    <scope>NUCLEOTIDE SEQUENCE [LARGE SCALE GENOMIC DNA]</scope>
</reference>
<gene>
    <name evidence="4" type="primary">LOC100921581</name>
</gene>
<keyword evidence="5" id="KW-1185">Reference proteome</keyword>
<evidence type="ECO:0000256" key="2">
    <source>
        <dbReference type="SAM" id="SignalP"/>
    </source>
</evidence>
<dbReference type="OMA" id="SPSITCC"/>
<dbReference type="GO" id="GO:0005615">
    <property type="term" value="C:extracellular space"/>
    <property type="evidence" value="ECO:0007669"/>
    <property type="project" value="UniProtKB-KW"/>
</dbReference>
<keyword evidence="2" id="KW-0732">Signal</keyword>
<evidence type="ECO:0000256" key="1">
    <source>
        <dbReference type="ARBA" id="ARBA00022514"/>
    </source>
</evidence>
<evidence type="ECO:0000259" key="3">
    <source>
        <dbReference type="Pfam" id="PF00048"/>
    </source>
</evidence>
<organism evidence="4 5">
    <name type="scientific">Sarcophilus harrisii</name>
    <name type="common">Tasmanian devil</name>
    <name type="synonym">Sarcophilus laniarius</name>
    <dbReference type="NCBI Taxonomy" id="9305"/>
    <lineage>
        <taxon>Eukaryota</taxon>
        <taxon>Metazoa</taxon>
        <taxon>Chordata</taxon>
        <taxon>Craniata</taxon>
        <taxon>Vertebrata</taxon>
        <taxon>Euteleostomi</taxon>
        <taxon>Mammalia</taxon>
        <taxon>Metatheria</taxon>
        <taxon>Dasyuromorphia</taxon>
        <taxon>Dasyuridae</taxon>
        <taxon>Sarcophilus</taxon>
    </lineage>
</organism>
<feature type="chain" id="PRO_5029522464" description="Chemokine interleukin-8-like domain-containing protein" evidence="2">
    <location>
        <begin position="23"/>
        <end position="108"/>
    </location>
</feature>
<name>A0A7N4V7T6_SARHA</name>
<dbReference type="Gene3D" id="2.40.50.40">
    <property type="match status" value="1"/>
</dbReference>
<dbReference type="GO" id="GO:0006955">
    <property type="term" value="P:immune response"/>
    <property type="evidence" value="ECO:0007669"/>
    <property type="project" value="InterPro"/>
</dbReference>
<sequence>MKGMEITLSLILLLLNFSPRRALPLSPSISCCTQVYQKNLPIKLLRNVNRVDLQEANGDCHIKAYVLHRKHGSPVCVHPKNRSLARWLSRNRMIKKSCSHKPGLCPPA</sequence>
<dbReference type="Ensembl" id="ENSSHAT00000050732.1">
    <property type="protein sequence ID" value="ENSSHAP00000044903.1"/>
    <property type="gene ID" value="ENSSHAG00000022977.1"/>
</dbReference>
<dbReference type="SUPFAM" id="SSF54117">
    <property type="entry name" value="Interleukin 8-like chemokines"/>
    <property type="match status" value="1"/>
</dbReference>
<proteinExistence type="predicted"/>
<reference evidence="4" key="2">
    <citation type="submission" date="2025-08" db="UniProtKB">
        <authorList>
            <consortium name="Ensembl"/>
        </authorList>
    </citation>
    <scope>IDENTIFICATION</scope>
</reference>
<protein>
    <recommendedName>
        <fullName evidence="3">Chemokine interleukin-8-like domain-containing protein</fullName>
    </recommendedName>
</protein>
<dbReference type="GeneTree" id="ENSGT00530000063923"/>
<dbReference type="Proteomes" id="UP000007648">
    <property type="component" value="Unassembled WGS sequence"/>
</dbReference>
<dbReference type="GO" id="GO:0008009">
    <property type="term" value="F:chemokine activity"/>
    <property type="evidence" value="ECO:0007669"/>
    <property type="project" value="InterPro"/>
</dbReference>
<feature type="domain" description="Chemokine interleukin-8-like" evidence="3">
    <location>
        <begin position="30"/>
        <end position="88"/>
    </location>
</feature>
<evidence type="ECO:0000313" key="5">
    <source>
        <dbReference type="Proteomes" id="UP000007648"/>
    </source>
</evidence>
<dbReference type="AlphaFoldDB" id="A0A7N4V7T6"/>
<dbReference type="InParanoid" id="A0A7N4V7T6"/>
<dbReference type="FunCoup" id="A0A7N4V7T6">
    <property type="interactions" value="533"/>
</dbReference>
<accession>A0A7N4V7T6</accession>
<feature type="signal peptide" evidence="2">
    <location>
        <begin position="1"/>
        <end position="22"/>
    </location>
</feature>
<keyword evidence="1" id="KW-0202">Cytokine</keyword>
<dbReference type="Pfam" id="PF00048">
    <property type="entry name" value="IL8"/>
    <property type="match status" value="1"/>
</dbReference>
<evidence type="ECO:0000313" key="4">
    <source>
        <dbReference type="Ensembl" id="ENSSHAP00000044903.1"/>
    </source>
</evidence>
<dbReference type="InterPro" id="IPR001811">
    <property type="entry name" value="Chemokine_IL8-like_dom"/>
</dbReference>